<comment type="caution">
    <text evidence="15">The sequence shown here is derived from an EMBL/GenBank/DDBJ whole genome shotgun (WGS) entry which is preliminary data.</text>
</comment>
<gene>
    <name evidence="15" type="primary">P4HA2-L2</name>
    <name evidence="15" type="ORF">Hamer_G010102</name>
</gene>
<evidence type="ECO:0000256" key="9">
    <source>
        <dbReference type="ARBA" id="ARBA00022964"/>
    </source>
</evidence>
<keyword evidence="12" id="KW-0325">Glycoprotein</keyword>
<dbReference type="InterPro" id="IPR011990">
    <property type="entry name" value="TPR-like_helical_dom_sf"/>
</dbReference>
<evidence type="ECO:0000259" key="14">
    <source>
        <dbReference type="PROSITE" id="PS51471"/>
    </source>
</evidence>
<evidence type="ECO:0000256" key="7">
    <source>
        <dbReference type="ARBA" id="ARBA00022824"/>
    </source>
</evidence>
<dbReference type="InterPro" id="IPR005123">
    <property type="entry name" value="Oxoglu/Fe-dep_dioxygenase_dom"/>
</dbReference>
<evidence type="ECO:0000256" key="4">
    <source>
        <dbReference type="ARBA" id="ARBA00006511"/>
    </source>
</evidence>
<evidence type="ECO:0000256" key="5">
    <source>
        <dbReference type="ARBA" id="ARBA00012269"/>
    </source>
</evidence>
<keyword evidence="6" id="KW-0479">Metal-binding</keyword>
<dbReference type="Pfam" id="PF08336">
    <property type="entry name" value="P4Ha_N"/>
    <property type="match status" value="1"/>
</dbReference>
<keyword evidence="7" id="KW-0256">Endoplasmic reticulum</keyword>
<dbReference type="InterPro" id="IPR006620">
    <property type="entry name" value="Pro_4_hyd_alph"/>
</dbReference>
<keyword evidence="9" id="KW-0223">Dioxygenase</keyword>
<dbReference type="Pfam" id="PF13640">
    <property type="entry name" value="2OG-FeII_Oxy_3"/>
    <property type="match status" value="1"/>
</dbReference>
<evidence type="ECO:0000256" key="8">
    <source>
        <dbReference type="ARBA" id="ARBA00022896"/>
    </source>
</evidence>
<dbReference type="GO" id="GO:0031418">
    <property type="term" value="F:L-ascorbic acid binding"/>
    <property type="evidence" value="ECO:0007669"/>
    <property type="project" value="UniProtKB-KW"/>
</dbReference>
<feature type="domain" description="Fe2OG dioxygenase" evidence="14">
    <location>
        <begin position="435"/>
        <end position="548"/>
    </location>
</feature>
<dbReference type="Gene3D" id="2.60.120.620">
    <property type="entry name" value="q2cbj1_9rhob like domain"/>
    <property type="match status" value="1"/>
</dbReference>
<evidence type="ECO:0000256" key="6">
    <source>
        <dbReference type="ARBA" id="ARBA00022723"/>
    </source>
</evidence>
<dbReference type="Proteomes" id="UP000747542">
    <property type="component" value="Unassembled WGS sequence"/>
</dbReference>
<evidence type="ECO:0000313" key="15">
    <source>
        <dbReference type="EMBL" id="KAG7167719.1"/>
    </source>
</evidence>
<comment type="similarity">
    <text evidence="4">Belongs to the P4HA family.</text>
</comment>
<comment type="function">
    <text evidence="2">Catalyzes the post-translational formation of 4-hydroxyproline in -Xaa-Pro-Gly- sequences in collagens and other proteins.</text>
</comment>
<dbReference type="PROSITE" id="PS51471">
    <property type="entry name" value="FE2OG_OXY"/>
    <property type="match status" value="1"/>
</dbReference>
<dbReference type="GO" id="GO:0005788">
    <property type="term" value="C:endoplasmic reticulum lumen"/>
    <property type="evidence" value="ECO:0007669"/>
    <property type="project" value="UniProtKB-SubCell"/>
</dbReference>
<evidence type="ECO:0000313" key="16">
    <source>
        <dbReference type="Proteomes" id="UP000747542"/>
    </source>
</evidence>
<dbReference type="InterPro" id="IPR013547">
    <property type="entry name" value="P4H_N"/>
</dbReference>
<name>A0A8J5MYF7_HOMAM</name>
<keyword evidence="11" id="KW-0408">Iron</keyword>
<dbReference type="EC" id="1.14.11.2" evidence="5"/>
<protein>
    <recommendedName>
        <fullName evidence="5">procollagen-proline 4-dioxygenase</fullName>
        <ecNumber evidence="5">1.14.11.2</ecNumber>
    </recommendedName>
</protein>
<comment type="subcellular location">
    <subcellularLocation>
        <location evidence="3">Endoplasmic reticulum lumen</location>
    </subcellularLocation>
</comment>
<sequence length="647" mass="72258">MVVGWWQRSLTCQYMHPFSSLTFMNGGRVQLAQLHGAFYSAWTRLILLPIFKLLSPLFAFCEYVSEYRRLNPGGSEAGGSEMAASASATSQSKVIVAHPVDAFLLLKRLTVEWGSVEDAMNRHANATQELVGRVVVFRERSTFPVMEDLHGAAVALVRLQDTYNLNMTSLPSGTFTGVGLTHDGNSKPLSARDCLFLGKHAFNKGYYDKAIEWFEAALDKAGHEEDSTVLKQEIEPFLKATMVVHDDVLEKRGPRGTDWQTKAVPVDQSLASKHKYRGASTHKFLPKLYQQQSEEEEHDHYTRLCRGESLRPAEIESSLVCRIVTSPPAHIPAHTHAHGYFKLMPLLLEEMSLDPYIVVFHDFLTQRQTDAIIDQAKPKLATSRHRGPDGGFISSMVRTSKNAWLRENQERADLLANLTKKVEVATGLHATQPSSGEDYQVANYGIGGLYVTHTDYLMIHPDPATYSPWEHFIGDRFATFMVYLSDVEAGGATVFPRAGVTIWPKRGSAAFWWNLYRSGVGDENTRHGGCPVLHGSKWSEYFPCDVEWSGFVINGFTTTISSGNTHVVLIPGINWCVPSNNHRPPTTVYLPDEYRPLPWHIQPTSHTSPPPASLPPTRSASSILPLQLPSTTASLVNQPTEEVWRWC</sequence>
<evidence type="ECO:0000256" key="12">
    <source>
        <dbReference type="ARBA" id="ARBA00023180"/>
    </source>
</evidence>
<evidence type="ECO:0000256" key="10">
    <source>
        <dbReference type="ARBA" id="ARBA00023002"/>
    </source>
</evidence>
<dbReference type="SMART" id="SM00702">
    <property type="entry name" value="P4Hc"/>
    <property type="match status" value="1"/>
</dbReference>
<evidence type="ECO:0000256" key="1">
    <source>
        <dbReference type="ARBA" id="ARBA00001961"/>
    </source>
</evidence>
<evidence type="ECO:0000256" key="2">
    <source>
        <dbReference type="ARBA" id="ARBA00002035"/>
    </source>
</evidence>
<dbReference type="GO" id="GO:0005506">
    <property type="term" value="F:iron ion binding"/>
    <property type="evidence" value="ECO:0007669"/>
    <property type="project" value="InterPro"/>
</dbReference>
<evidence type="ECO:0000256" key="11">
    <source>
        <dbReference type="ARBA" id="ARBA00023004"/>
    </source>
</evidence>
<accession>A0A8J5MYF7</accession>
<keyword evidence="16" id="KW-1185">Reference proteome</keyword>
<proteinExistence type="inferred from homology"/>
<dbReference type="Gene3D" id="6.10.140.1460">
    <property type="match status" value="1"/>
</dbReference>
<dbReference type="InterPro" id="IPR045054">
    <property type="entry name" value="P4HA-like"/>
</dbReference>
<comment type="cofactor">
    <cofactor evidence="1">
        <name>L-ascorbate</name>
        <dbReference type="ChEBI" id="CHEBI:38290"/>
    </cofactor>
</comment>
<dbReference type="InterPro" id="IPR044862">
    <property type="entry name" value="Pro_4_hyd_alph_FE2OG_OXY"/>
</dbReference>
<organism evidence="15 16">
    <name type="scientific">Homarus americanus</name>
    <name type="common">American lobster</name>
    <dbReference type="NCBI Taxonomy" id="6706"/>
    <lineage>
        <taxon>Eukaryota</taxon>
        <taxon>Metazoa</taxon>
        <taxon>Ecdysozoa</taxon>
        <taxon>Arthropoda</taxon>
        <taxon>Crustacea</taxon>
        <taxon>Multicrustacea</taxon>
        <taxon>Malacostraca</taxon>
        <taxon>Eumalacostraca</taxon>
        <taxon>Eucarida</taxon>
        <taxon>Decapoda</taxon>
        <taxon>Pleocyemata</taxon>
        <taxon>Astacidea</taxon>
        <taxon>Nephropoidea</taxon>
        <taxon>Nephropidae</taxon>
        <taxon>Homarus</taxon>
    </lineage>
</organism>
<evidence type="ECO:0000256" key="13">
    <source>
        <dbReference type="SAM" id="MobiDB-lite"/>
    </source>
</evidence>
<dbReference type="AlphaFoldDB" id="A0A8J5MYF7"/>
<dbReference type="Gene3D" id="1.25.40.10">
    <property type="entry name" value="Tetratricopeptide repeat domain"/>
    <property type="match status" value="1"/>
</dbReference>
<reference evidence="15" key="1">
    <citation type="journal article" date="2021" name="Sci. Adv.">
        <title>The American lobster genome reveals insights on longevity, neural, and immune adaptations.</title>
        <authorList>
            <person name="Polinski J.M."/>
            <person name="Zimin A.V."/>
            <person name="Clark K.F."/>
            <person name="Kohn A.B."/>
            <person name="Sadowski N."/>
            <person name="Timp W."/>
            <person name="Ptitsyn A."/>
            <person name="Khanna P."/>
            <person name="Romanova D.Y."/>
            <person name="Williams P."/>
            <person name="Greenwood S.J."/>
            <person name="Moroz L.L."/>
            <person name="Walt D.R."/>
            <person name="Bodnar A.G."/>
        </authorList>
    </citation>
    <scope>NUCLEOTIDE SEQUENCE</scope>
    <source>
        <strain evidence="15">GMGI-L3</strain>
    </source>
</reference>
<keyword evidence="8" id="KW-0847">Vitamin C</keyword>
<dbReference type="SUPFAM" id="SSF48452">
    <property type="entry name" value="TPR-like"/>
    <property type="match status" value="1"/>
</dbReference>
<dbReference type="PANTHER" id="PTHR10869:SF244">
    <property type="entry name" value="PROLYL 4-HYDROXYLASE SUBUNIT ALPHA-2"/>
    <property type="match status" value="1"/>
</dbReference>
<dbReference type="PANTHER" id="PTHR10869">
    <property type="entry name" value="PROLYL 4-HYDROXYLASE ALPHA SUBUNIT"/>
    <property type="match status" value="1"/>
</dbReference>
<dbReference type="EMBL" id="JAHLQT010021257">
    <property type="protein sequence ID" value="KAG7167719.1"/>
    <property type="molecule type" value="Genomic_DNA"/>
</dbReference>
<keyword evidence="10" id="KW-0560">Oxidoreductase</keyword>
<feature type="region of interest" description="Disordered" evidence="13">
    <location>
        <begin position="601"/>
        <end position="620"/>
    </location>
</feature>
<evidence type="ECO:0000256" key="3">
    <source>
        <dbReference type="ARBA" id="ARBA00004319"/>
    </source>
</evidence>
<dbReference type="GO" id="GO:0004656">
    <property type="term" value="F:procollagen-proline 4-dioxygenase activity"/>
    <property type="evidence" value="ECO:0007669"/>
    <property type="project" value="UniProtKB-EC"/>
</dbReference>